<dbReference type="Gene3D" id="3.90.580.10">
    <property type="entry name" value="Zinc finger, CHC2-type domain"/>
    <property type="match status" value="1"/>
</dbReference>
<dbReference type="InterPro" id="IPR036977">
    <property type="entry name" value="DNA_primase_Znf_CHC2"/>
</dbReference>
<dbReference type="EMBL" id="JANFQO010000006">
    <property type="protein sequence ID" value="MCQ4164697.1"/>
    <property type="molecule type" value="Genomic_DNA"/>
</dbReference>
<sequence>MTATNKNAPAATGASSSSRLAVHSCDKHTRPRSGDAITDPLERLVSRLDRVRRQGKGYTARCPAHEDRTASLSLSSGEDGRVLLHCFAGCSAADVVHACGLEIGDLFVRRDLRNLTPVERAVQREHASQARWRAALNAIQLEMGVIVIAGRQLLQGQPLDSTDLHRLGEAVDRVENAKAVLNAR</sequence>
<comment type="caution">
    <text evidence="3">The sequence shown here is derived from an EMBL/GenBank/DDBJ whole genome shotgun (WGS) entry which is preliminary data.</text>
</comment>
<dbReference type="InterPro" id="IPR002694">
    <property type="entry name" value="Znf_CHC2"/>
</dbReference>
<evidence type="ECO:0000259" key="2">
    <source>
        <dbReference type="Pfam" id="PF01807"/>
    </source>
</evidence>
<accession>A0ABT1QQZ9</accession>
<name>A0ABT1QQZ9_9GAMM</name>
<dbReference type="RefSeq" id="WP_255913585.1">
    <property type="nucleotide sequence ID" value="NZ_JANFQO010000006.1"/>
</dbReference>
<dbReference type="Pfam" id="PF01807">
    <property type="entry name" value="Zn_ribbon_DnaG"/>
    <property type="match status" value="1"/>
</dbReference>
<evidence type="ECO:0000313" key="4">
    <source>
        <dbReference type="Proteomes" id="UP001165498"/>
    </source>
</evidence>
<protein>
    <submittedName>
        <fullName evidence="3">CHC2 zinc finger domain-containing protein</fullName>
    </submittedName>
</protein>
<reference evidence="3" key="1">
    <citation type="submission" date="2022-07" db="EMBL/GenBank/DDBJ databases">
        <title>Tahibacter sp., a new gammaproteobacterium isolated from the silt sample collected at pig farm.</title>
        <authorList>
            <person name="Chen H."/>
        </authorList>
    </citation>
    <scope>NUCLEOTIDE SEQUENCE</scope>
    <source>
        <strain evidence="3">P2K</strain>
    </source>
</reference>
<evidence type="ECO:0000256" key="1">
    <source>
        <dbReference type="SAM" id="MobiDB-lite"/>
    </source>
</evidence>
<gene>
    <name evidence="3" type="ORF">NM961_08240</name>
</gene>
<evidence type="ECO:0000313" key="3">
    <source>
        <dbReference type="EMBL" id="MCQ4164697.1"/>
    </source>
</evidence>
<keyword evidence="4" id="KW-1185">Reference proteome</keyword>
<feature type="domain" description="Zinc finger CHC2-type" evidence="2">
    <location>
        <begin position="44"/>
        <end position="92"/>
    </location>
</feature>
<dbReference type="SUPFAM" id="SSF57783">
    <property type="entry name" value="Zinc beta-ribbon"/>
    <property type="match status" value="1"/>
</dbReference>
<organism evidence="3 4">
    <name type="scientific">Tahibacter harae</name>
    <dbReference type="NCBI Taxonomy" id="2963937"/>
    <lineage>
        <taxon>Bacteria</taxon>
        <taxon>Pseudomonadati</taxon>
        <taxon>Pseudomonadota</taxon>
        <taxon>Gammaproteobacteria</taxon>
        <taxon>Lysobacterales</taxon>
        <taxon>Rhodanobacteraceae</taxon>
        <taxon>Tahibacter</taxon>
    </lineage>
</organism>
<feature type="compositionally biased region" description="Polar residues" evidence="1">
    <location>
        <begin position="1"/>
        <end position="19"/>
    </location>
</feature>
<proteinExistence type="predicted"/>
<feature type="region of interest" description="Disordered" evidence="1">
    <location>
        <begin position="1"/>
        <end position="38"/>
    </location>
</feature>
<dbReference type="Proteomes" id="UP001165498">
    <property type="component" value="Unassembled WGS sequence"/>
</dbReference>